<dbReference type="EMBL" id="CP001114">
    <property type="protein sequence ID" value="ACO46602.1"/>
    <property type="molecule type" value="Genomic_DNA"/>
</dbReference>
<accession>C1CWN5</accession>
<proteinExistence type="predicted"/>
<organism evidence="1 2">
    <name type="scientific">Deinococcus deserti (strain DSM 17065 / CIP 109153 / LMG 22923 / VCD115)</name>
    <dbReference type="NCBI Taxonomy" id="546414"/>
    <lineage>
        <taxon>Bacteria</taxon>
        <taxon>Thermotogati</taxon>
        <taxon>Deinococcota</taxon>
        <taxon>Deinococci</taxon>
        <taxon>Deinococcales</taxon>
        <taxon>Deinococcaceae</taxon>
        <taxon>Deinococcus</taxon>
    </lineage>
</organism>
<dbReference type="HOGENOM" id="CLU_3098028_0_0_0"/>
<dbReference type="AlphaFoldDB" id="C1CWN5"/>
<name>C1CWN5_DEIDV</name>
<gene>
    <name evidence="1" type="ordered locus">Deide_16330</name>
</gene>
<dbReference type="KEGG" id="ddr:Deide_16330"/>
<dbReference type="Proteomes" id="UP000002208">
    <property type="component" value="Chromosome"/>
</dbReference>
<evidence type="ECO:0000313" key="1">
    <source>
        <dbReference type="EMBL" id="ACO46602.1"/>
    </source>
</evidence>
<sequence>MATGRLQALRIIDADELEAALRVQRKLKQQDFAPLHTIGVSLKQSGDATLA</sequence>
<keyword evidence="2" id="KW-1185">Reference proteome</keyword>
<dbReference type="STRING" id="546414.Deide_16330"/>
<dbReference type="PaxDb" id="546414-Deide_16330"/>
<reference evidence="1 2" key="1">
    <citation type="journal article" date="2009" name="PLoS Genet.">
        <title>Alliance of proteomics and genomics to unravel the specificities of Sahara bacterium Deinococcus deserti.</title>
        <authorList>
            <person name="de Groot A."/>
            <person name="Dulermo R."/>
            <person name="Ortet P."/>
            <person name="Blanchard L."/>
            <person name="Guerin P."/>
            <person name="Fernandez B."/>
            <person name="Vacherie B."/>
            <person name="Dossat C."/>
            <person name="Jolivet E."/>
            <person name="Siguier P."/>
            <person name="Chandler M."/>
            <person name="Barakat M."/>
            <person name="Dedieu A."/>
            <person name="Barbe V."/>
            <person name="Heulin T."/>
            <person name="Sommer S."/>
            <person name="Achouak W."/>
            <person name="Armengaud J."/>
        </authorList>
    </citation>
    <scope>NUCLEOTIDE SEQUENCE [LARGE SCALE GENOMIC DNA]</scope>
    <source>
        <strain evidence="2">DSM 17065 / CIP 109153 / LMG 22923 / VCD115</strain>
    </source>
</reference>
<protein>
    <submittedName>
        <fullName evidence="1">Uncharacterized protein</fullName>
    </submittedName>
</protein>
<evidence type="ECO:0000313" key="2">
    <source>
        <dbReference type="Proteomes" id="UP000002208"/>
    </source>
</evidence>